<evidence type="ECO:0000256" key="1">
    <source>
        <dbReference type="ARBA" id="ARBA00010169"/>
    </source>
</evidence>
<keyword evidence="3" id="KW-1185">Reference proteome</keyword>
<dbReference type="InterPro" id="IPR015867">
    <property type="entry name" value="N-reg_PII/ATP_PRibTrfase_C"/>
</dbReference>
<proteinExistence type="inferred from homology"/>
<dbReference type="Gene3D" id="3.30.70.120">
    <property type="match status" value="1"/>
</dbReference>
<evidence type="ECO:0000313" key="2">
    <source>
        <dbReference type="EMBL" id="URE43680.1"/>
    </source>
</evidence>
<dbReference type="InterPro" id="IPR004323">
    <property type="entry name" value="Ion_tolerance_CutA"/>
</dbReference>
<dbReference type="EMBL" id="CP097511">
    <property type="protein sequence ID" value="URE43679.1"/>
    <property type="molecule type" value="Genomic_DNA"/>
</dbReference>
<dbReference type="PANTHER" id="PTHR23419">
    <property type="entry name" value="DIVALENT CATION TOLERANCE CUTA-RELATED"/>
    <property type="match status" value="1"/>
</dbReference>
<evidence type="ECO:0000313" key="3">
    <source>
        <dbReference type="Proteomes" id="UP001055439"/>
    </source>
</evidence>
<dbReference type="Proteomes" id="UP001055439">
    <property type="component" value="Chromosome 9"/>
</dbReference>
<dbReference type="InterPro" id="IPR011322">
    <property type="entry name" value="N-reg_PII-like_a/b"/>
</dbReference>
<dbReference type="OrthoDB" id="2017693at2759"/>
<sequence>MSLQSVSRAFWALSSSATPTRRSSSAAPKLLRRRAPLVGALSCLCLGSIYAIAYRSAARFRFGGQNPNSPIWDPIPGEWSFVFTITVSYQPIFDSGLESLTSRSVQNAGMIIATQCRLLVDVGILFKPDGSHGAYCVSLAGKAFRSCILYGLARSKFVNQPSTRGLHSTGMEGALTTVPSIVVYVTVPNKEAGMKLAESIIKEKLAACVNRVPGILLKACLSWFLKGIESVYWWDGKVERDAEELLIIKTRESLLGALTQHVKSNHEYDVPEVIALPITGGNEKYLQWIKDSTRDK</sequence>
<accession>A0A9E7I101</accession>
<dbReference type="AlphaFoldDB" id="A0A9E7I101"/>
<dbReference type="PANTHER" id="PTHR23419:SF8">
    <property type="entry name" value="FI09726P"/>
    <property type="match status" value="1"/>
</dbReference>
<protein>
    <submittedName>
        <fullName evidence="2">CutA1 divalent ion tolerance protein</fullName>
    </submittedName>
</protein>
<name>A0A9E7I101_9LILI</name>
<dbReference type="GO" id="GO:0010038">
    <property type="term" value="P:response to metal ion"/>
    <property type="evidence" value="ECO:0007669"/>
    <property type="project" value="InterPro"/>
</dbReference>
<comment type="similarity">
    <text evidence="1">Belongs to the CutA family.</text>
</comment>
<gene>
    <name evidence="2" type="ORF">MUK42_15300</name>
</gene>
<dbReference type="SUPFAM" id="SSF54913">
    <property type="entry name" value="GlnB-like"/>
    <property type="match status" value="1"/>
</dbReference>
<reference evidence="2" key="1">
    <citation type="submission" date="2022-05" db="EMBL/GenBank/DDBJ databases">
        <title>The Musa troglodytarum L. genome provides insights into the mechanism of non-climacteric behaviour and enrichment of carotenoids.</title>
        <authorList>
            <person name="Wang J."/>
        </authorList>
    </citation>
    <scope>NUCLEOTIDE SEQUENCE</scope>
    <source>
        <tissue evidence="2">Leaf</tissue>
    </source>
</reference>
<dbReference type="GO" id="GO:0005507">
    <property type="term" value="F:copper ion binding"/>
    <property type="evidence" value="ECO:0007669"/>
    <property type="project" value="TreeGrafter"/>
</dbReference>
<organism evidence="2 3">
    <name type="scientific">Musa troglodytarum</name>
    <name type="common">fe'i banana</name>
    <dbReference type="NCBI Taxonomy" id="320322"/>
    <lineage>
        <taxon>Eukaryota</taxon>
        <taxon>Viridiplantae</taxon>
        <taxon>Streptophyta</taxon>
        <taxon>Embryophyta</taxon>
        <taxon>Tracheophyta</taxon>
        <taxon>Spermatophyta</taxon>
        <taxon>Magnoliopsida</taxon>
        <taxon>Liliopsida</taxon>
        <taxon>Zingiberales</taxon>
        <taxon>Musaceae</taxon>
        <taxon>Musa</taxon>
    </lineage>
</organism>
<dbReference type="Pfam" id="PF03091">
    <property type="entry name" value="CutA1"/>
    <property type="match status" value="1"/>
</dbReference>
<dbReference type="EMBL" id="CP097511">
    <property type="protein sequence ID" value="URE43680.1"/>
    <property type="molecule type" value="Genomic_DNA"/>
</dbReference>